<evidence type="ECO:0000313" key="2">
    <source>
        <dbReference type="Proteomes" id="UP001163878"/>
    </source>
</evidence>
<reference evidence="1" key="1">
    <citation type="submission" date="2022-10" db="EMBL/GenBank/DDBJ databases">
        <title>Cytochrome P450 Catalyzes Benzene Ring Formation in the Biosynthesis of Trialkyl-Substituted Aromatic Polyketides.</title>
        <authorList>
            <person name="Zhao E."/>
            <person name="Ge H."/>
        </authorList>
    </citation>
    <scope>NUCLEOTIDE SEQUENCE</scope>
    <source>
        <strain evidence="1">NA0869</strain>
    </source>
</reference>
<gene>
    <name evidence="1" type="ORF">OGH68_22695</name>
</gene>
<keyword evidence="2" id="KW-1185">Reference proteome</keyword>
<dbReference type="Proteomes" id="UP001163878">
    <property type="component" value="Chromosome"/>
</dbReference>
<protein>
    <recommendedName>
        <fullName evidence="3">S1 motif domain-containing protein</fullName>
    </recommendedName>
</protein>
<sequence>MFVTGDIMLLRRPLVRVLRERVADVTPLWSEAKLEYPIGAEVRGTVEKAAAFGIFVSVEGVRCYGVVADVAGMRKHAADDSVVIWPGEGDPVTGVVVEHSEHNEQLKIHLT</sequence>
<evidence type="ECO:0000313" key="1">
    <source>
        <dbReference type="EMBL" id="UYQ63995.1"/>
    </source>
</evidence>
<accession>A0ABY6IAI4</accession>
<name>A0ABY6IAI4_STRPE</name>
<dbReference type="Gene3D" id="2.40.50.140">
    <property type="entry name" value="Nucleic acid-binding proteins"/>
    <property type="match status" value="1"/>
</dbReference>
<dbReference type="EMBL" id="CP107567">
    <property type="protein sequence ID" value="UYQ63995.1"/>
    <property type="molecule type" value="Genomic_DNA"/>
</dbReference>
<dbReference type="RefSeq" id="WP_264246745.1">
    <property type="nucleotide sequence ID" value="NZ_CP107567.1"/>
</dbReference>
<evidence type="ECO:0008006" key="3">
    <source>
        <dbReference type="Google" id="ProtNLM"/>
    </source>
</evidence>
<dbReference type="InterPro" id="IPR012340">
    <property type="entry name" value="NA-bd_OB-fold"/>
</dbReference>
<proteinExistence type="predicted"/>
<organism evidence="1 2">
    <name type="scientific">Streptomyces peucetius</name>
    <dbReference type="NCBI Taxonomy" id="1950"/>
    <lineage>
        <taxon>Bacteria</taxon>
        <taxon>Bacillati</taxon>
        <taxon>Actinomycetota</taxon>
        <taxon>Actinomycetes</taxon>
        <taxon>Kitasatosporales</taxon>
        <taxon>Streptomycetaceae</taxon>
        <taxon>Streptomyces</taxon>
    </lineage>
</organism>